<protein>
    <recommendedName>
        <fullName evidence="3">Protein kinase domain-containing protein</fullName>
    </recommendedName>
</protein>
<feature type="binding site" evidence="1">
    <location>
        <position position="55"/>
    </location>
    <ligand>
        <name>ATP</name>
        <dbReference type="ChEBI" id="CHEBI:30616"/>
    </ligand>
</feature>
<feature type="compositionally biased region" description="Polar residues" evidence="2">
    <location>
        <begin position="331"/>
        <end position="345"/>
    </location>
</feature>
<keyword evidence="1" id="KW-0547">Nucleotide-binding</keyword>
<dbReference type="InterPro" id="IPR017441">
    <property type="entry name" value="Protein_kinase_ATP_BS"/>
</dbReference>
<dbReference type="GO" id="GO:0005524">
    <property type="term" value="F:ATP binding"/>
    <property type="evidence" value="ECO:0007669"/>
    <property type="project" value="UniProtKB-UniRule"/>
</dbReference>
<feature type="region of interest" description="Disordered" evidence="2">
    <location>
        <begin position="319"/>
        <end position="345"/>
    </location>
</feature>
<keyword evidence="1" id="KW-0067">ATP-binding</keyword>
<keyword evidence="5" id="KW-1185">Reference proteome</keyword>
<evidence type="ECO:0000259" key="3">
    <source>
        <dbReference type="PROSITE" id="PS50011"/>
    </source>
</evidence>
<sequence>MTIQDDPPAATDPVADFRGVRIRGRWKMLSLIGDGTFGSVYSVHDKKLNCDVAMKLGHNHIKKTHNLKEETDVYRRIQNGPGMTKMLWHGTAATYDVLVMEQLGPCLHELLNYCGHFSHRTTGMLAVQIFDAIEFLHSKGFIHCDIKPTNFAMGTGENFHRCFLFDFGLAARYLDDEDIHREYSEYNQVIGTNAFASVSCHLGLQLSRRDDIESLAYMFIYFAKGTLPWLAYREQTKTQTHEKVFLKKTGPQNLEKLCTGLPPAYKHLLVDARELMYTEKPDYKGYKRLFQELWLIQNRESGLHYDWMYKREVETLVREMPPPTPKSSPPVFQQTSLNLSIGQPS</sequence>
<comment type="caution">
    <text evidence="4">The sequence shown here is derived from an EMBL/GenBank/DDBJ whole genome shotgun (WGS) entry which is preliminary data.</text>
</comment>
<dbReference type="InterPro" id="IPR050235">
    <property type="entry name" value="CK1_Ser-Thr_kinase"/>
</dbReference>
<dbReference type="PANTHER" id="PTHR11909">
    <property type="entry name" value="CASEIN KINASE-RELATED"/>
    <property type="match status" value="1"/>
</dbReference>
<feature type="domain" description="Protein kinase" evidence="3">
    <location>
        <begin position="26"/>
        <end position="295"/>
    </location>
</feature>
<dbReference type="SUPFAM" id="SSF56112">
    <property type="entry name" value="Protein kinase-like (PK-like)"/>
    <property type="match status" value="1"/>
</dbReference>
<dbReference type="GO" id="GO:0004672">
    <property type="term" value="F:protein kinase activity"/>
    <property type="evidence" value="ECO:0007669"/>
    <property type="project" value="InterPro"/>
</dbReference>
<evidence type="ECO:0000256" key="2">
    <source>
        <dbReference type="SAM" id="MobiDB-lite"/>
    </source>
</evidence>
<dbReference type="AlphaFoldDB" id="A0AA36G6H0"/>
<dbReference type="SMART" id="SM00220">
    <property type="entry name" value="S_TKc"/>
    <property type="match status" value="1"/>
</dbReference>
<dbReference type="EMBL" id="CATQJA010002651">
    <property type="protein sequence ID" value="CAJ0577545.1"/>
    <property type="molecule type" value="Genomic_DNA"/>
</dbReference>
<reference evidence="4" key="1">
    <citation type="submission" date="2023-06" db="EMBL/GenBank/DDBJ databases">
        <authorList>
            <person name="Delattre M."/>
        </authorList>
    </citation>
    <scope>NUCLEOTIDE SEQUENCE</scope>
    <source>
        <strain evidence="4">AF72</strain>
    </source>
</reference>
<accession>A0AA36G6H0</accession>
<dbReference type="Pfam" id="PF00069">
    <property type="entry name" value="Pkinase"/>
    <property type="match status" value="1"/>
</dbReference>
<dbReference type="Gene3D" id="1.10.510.10">
    <property type="entry name" value="Transferase(Phosphotransferase) domain 1"/>
    <property type="match status" value="1"/>
</dbReference>
<name>A0AA36G6H0_9BILA</name>
<dbReference type="PROSITE" id="PS50011">
    <property type="entry name" value="PROTEIN_KINASE_DOM"/>
    <property type="match status" value="1"/>
</dbReference>
<dbReference type="InterPro" id="IPR011009">
    <property type="entry name" value="Kinase-like_dom_sf"/>
</dbReference>
<evidence type="ECO:0000313" key="4">
    <source>
        <dbReference type="EMBL" id="CAJ0577545.1"/>
    </source>
</evidence>
<evidence type="ECO:0000256" key="1">
    <source>
        <dbReference type="PROSITE-ProRule" id="PRU10141"/>
    </source>
</evidence>
<dbReference type="Proteomes" id="UP001177023">
    <property type="component" value="Unassembled WGS sequence"/>
</dbReference>
<organism evidence="4 5">
    <name type="scientific">Mesorhabditis spiculigera</name>
    <dbReference type="NCBI Taxonomy" id="96644"/>
    <lineage>
        <taxon>Eukaryota</taxon>
        <taxon>Metazoa</taxon>
        <taxon>Ecdysozoa</taxon>
        <taxon>Nematoda</taxon>
        <taxon>Chromadorea</taxon>
        <taxon>Rhabditida</taxon>
        <taxon>Rhabditina</taxon>
        <taxon>Rhabditomorpha</taxon>
        <taxon>Rhabditoidea</taxon>
        <taxon>Rhabditidae</taxon>
        <taxon>Mesorhabditinae</taxon>
        <taxon>Mesorhabditis</taxon>
    </lineage>
</organism>
<proteinExistence type="predicted"/>
<gene>
    <name evidence="4" type="ORF">MSPICULIGERA_LOCUS15817</name>
</gene>
<evidence type="ECO:0000313" key="5">
    <source>
        <dbReference type="Proteomes" id="UP001177023"/>
    </source>
</evidence>
<dbReference type="PROSITE" id="PS00107">
    <property type="entry name" value="PROTEIN_KINASE_ATP"/>
    <property type="match status" value="1"/>
</dbReference>
<feature type="non-terminal residue" evidence="4">
    <location>
        <position position="1"/>
    </location>
</feature>
<dbReference type="InterPro" id="IPR000719">
    <property type="entry name" value="Prot_kinase_dom"/>
</dbReference>